<reference evidence="9" key="1">
    <citation type="submission" date="2017-05" db="EMBL/GenBank/DDBJ databases">
        <authorList>
            <person name="Sung H."/>
        </authorList>
    </citation>
    <scope>NUCLEOTIDE SEQUENCE [LARGE SCALE GENOMIC DNA]</scope>
    <source>
        <strain evidence="9">AR23208</strain>
    </source>
</reference>
<dbReference type="CDD" id="cd00130">
    <property type="entry name" value="PAS"/>
    <property type="match status" value="1"/>
</dbReference>
<dbReference type="InterPro" id="IPR025943">
    <property type="entry name" value="Sigma_54_int_dom_ATP-bd_2"/>
</dbReference>
<evidence type="ECO:0000256" key="2">
    <source>
        <dbReference type="ARBA" id="ARBA00022840"/>
    </source>
</evidence>
<dbReference type="PROSITE" id="PS00675">
    <property type="entry name" value="SIGMA54_INTERACT_1"/>
    <property type="match status" value="1"/>
</dbReference>
<proteinExistence type="predicted"/>
<evidence type="ECO:0000256" key="3">
    <source>
        <dbReference type="ARBA" id="ARBA00023015"/>
    </source>
</evidence>
<organism evidence="8 9">
    <name type="scientific">Tumebacillus avium</name>
    <dbReference type="NCBI Taxonomy" id="1903704"/>
    <lineage>
        <taxon>Bacteria</taxon>
        <taxon>Bacillati</taxon>
        <taxon>Bacillota</taxon>
        <taxon>Bacilli</taxon>
        <taxon>Bacillales</taxon>
        <taxon>Alicyclobacillaceae</taxon>
        <taxon>Tumebacillus</taxon>
    </lineage>
</organism>
<dbReference type="NCBIfam" id="TIGR00229">
    <property type="entry name" value="sensory_box"/>
    <property type="match status" value="1"/>
</dbReference>
<keyword evidence="1" id="KW-0547">Nucleotide-binding</keyword>
<dbReference type="FunFam" id="3.40.50.300:FF:000006">
    <property type="entry name" value="DNA-binding transcriptional regulator NtrC"/>
    <property type="match status" value="1"/>
</dbReference>
<dbReference type="SMART" id="SM00382">
    <property type="entry name" value="AAA"/>
    <property type="match status" value="1"/>
</dbReference>
<dbReference type="SUPFAM" id="SSF52540">
    <property type="entry name" value="P-loop containing nucleoside triphosphate hydrolases"/>
    <property type="match status" value="1"/>
</dbReference>
<dbReference type="EMBL" id="CP021434">
    <property type="protein sequence ID" value="ARU61846.1"/>
    <property type="molecule type" value="Genomic_DNA"/>
</dbReference>
<keyword evidence="4" id="KW-0238">DNA-binding</keyword>
<evidence type="ECO:0000256" key="4">
    <source>
        <dbReference type="ARBA" id="ARBA00023125"/>
    </source>
</evidence>
<dbReference type="InterPro" id="IPR002197">
    <property type="entry name" value="HTH_Fis"/>
</dbReference>
<dbReference type="GO" id="GO:0043565">
    <property type="term" value="F:sequence-specific DNA binding"/>
    <property type="evidence" value="ECO:0007669"/>
    <property type="project" value="InterPro"/>
</dbReference>
<gene>
    <name evidence="8" type="ORF">CBW65_13005</name>
</gene>
<dbReference type="SMART" id="SM00091">
    <property type="entry name" value="PAS"/>
    <property type="match status" value="1"/>
</dbReference>
<dbReference type="Gene3D" id="3.40.50.300">
    <property type="entry name" value="P-loop containing nucleotide triphosphate hydrolases"/>
    <property type="match status" value="1"/>
</dbReference>
<dbReference type="SUPFAM" id="SSF55785">
    <property type="entry name" value="PYP-like sensor domain (PAS domain)"/>
    <property type="match status" value="1"/>
</dbReference>
<dbReference type="Pfam" id="PF00989">
    <property type="entry name" value="PAS"/>
    <property type="match status" value="1"/>
</dbReference>
<dbReference type="AlphaFoldDB" id="A0A1Y0IPU4"/>
<dbReference type="InterPro" id="IPR003593">
    <property type="entry name" value="AAA+_ATPase"/>
</dbReference>
<evidence type="ECO:0000256" key="1">
    <source>
        <dbReference type="ARBA" id="ARBA00022741"/>
    </source>
</evidence>
<evidence type="ECO:0000313" key="9">
    <source>
        <dbReference type="Proteomes" id="UP000195437"/>
    </source>
</evidence>
<dbReference type="PROSITE" id="PS50045">
    <property type="entry name" value="SIGMA54_INTERACT_4"/>
    <property type="match status" value="1"/>
</dbReference>
<name>A0A1Y0IPU4_9BACL</name>
<evidence type="ECO:0000259" key="7">
    <source>
        <dbReference type="PROSITE" id="PS50112"/>
    </source>
</evidence>
<dbReference type="InterPro" id="IPR009057">
    <property type="entry name" value="Homeodomain-like_sf"/>
</dbReference>
<dbReference type="InterPro" id="IPR013767">
    <property type="entry name" value="PAS_fold"/>
</dbReference>
<dbReference type="Proteomes" id="UP000195437">
    <property type="component" value="Chromosome"/>
</dbReference>
<evidence type="ECO:0008006" key="10">
    <source>
        <dbReference type="Google" id="ProtNLM"/>
    </source>
</evidence>
<keyword evidence="2" id="KW-0067">ATP-binding</keyword>
<dbReference type="RefSeq" id="WP_087457215.1">
    <property type="nucleotide sequence ID" value="NZ_CP021434.1"/>
</dbReference>
<dbReference type="GO" id="GO:0006355">
    <property type="term" value="P:regulation of DNA-templated transcription"/>
    <property type="evidence" value="ECO:0007669"/>
    <property type="project" value="InterPro"/>
</dbReference>
<dbReference type="InterPro" id="IPR025944">
    <property type="entry name" value="Sigma_54_int_dom_CS"/>
</dbReference>
<dbReference type="InterPro" id="IPR027417">
    <property type="entry name" value="P-loop_NTPase"/>
</dbReference>
<protein>
    <recommendedName>
        <fullName evidence="10">Sigma-54-dependent Fis family transcriptional regulator</fullName>
    </recommendedName>
</protein>
<keyword evidence="9" id="KW-1185">Reference proteome</keyword>
<sequence>MGMNELMHTAAAVLDHVYDGVAAIDDRGKIVYVNPANERITGLKSEELVGRQVKDAIPSAHILDVLVTGEPVIGVRTKVGERPVVSNIVPVLEAGRLLGVVSVFRDETELHNLARQLSQANETIEQLARLVDPEGRGGMITGESEAMQKALALATKAARVSSPVLIQGESGTGKEVLARYIHDQSPRKSQPFVPINCAAIPEHLLESELFGHEEGAFTGSKKGGRPGLFEIADGGTLFLDEVGDMSMHLQAKLLRAIQFQEIRRVGGTGTKQVDVRFLFATHHNLLESVAAGSFREDLYYRMEVVSIHLPSLRERPEDIPVFAVHALSKITKKLGLPALKIGQGGMQAFRRYPWPGNIRELENVLEQAAILDEDGVVELNDLPKRFGDRAGRHEDELFKEIPTLEEMEEKLLRQALRTYVTKGEAAAALGVSRATLYRKLEKYNLAGDRFSHNET</sequence>
<dbReference type="InterPro" id="IPR000014">
    <property type="entry name" value="PAS"/>
</dbReference>
<keyword evidence="5" id="KW-0804">Transcription</keyword>
<dbReference type="Pfam" id="PF25601">
    <property type="entry name" value="AAA_lid_14"/>
    <property type="match status" value="1"/>
</dbReference>
<dbReference type="CDD" id="cd00009">
    <property type="entry name" value="AAA"/>
    <property type="match status" value="1"/>
</dbReference>
<dbReference type="Gene3D" id="1.10.10.60">
    <property type="entry name" value="Homeodomain-like"/>
    <property type="match status" value="1"/>
</dbReference>
<dbReference type="PROSITE" id="PS00688">
    <property type="entry name" value="SIGMA54_INTERACT_3"/>
    <property type="match status" value="1"/>
</dbReference>
<dbReference type="PROSITE" id="PS00676">
    <property type="entry name" value="SIGMA54_INTERACT_2"/>
    <property type="match status" value="1"/>
</dbReference>
<evidence type="ECO:0000259" key="6">
    <source>
        <dbReference type="PROSITE" id="PS50045"/>
    </source>
</evidence>
<dbReference type="Gene3D" id="1.10.8.60">
    <property type="match status" value="1"/>
</dbReference>
<dbReference type="InterPro" id="IPR002078">
    <property type="entry name" value="Sigma_54_int"/>
</dbReference>
<dbReference type="OrthoDB" id="9762199at2"/>
<dbReference type="SUPFAM" id="SSF46689">
    <property type="entry name" value="Homeodomain-like"/>
    <property type="match status" value="1"/>
</dbReference>
<feature type="domain" description="PAS" evidence="7">
    <location>
        <begin position="13"/>
        <end position="52"/>
    </location>
</feature>
<dbReference type="InterPro" id="IPR058031">
    <property type="entry name" value="AAA_lid_NorR"/>
</dbReference>
<accession>A0A1Y0IPU4</accession>
<dbReference type="KEGG" id="tum:CBW65_13005"/>
<evidence type="ECO:0000256" key="5">
    <source>
        <dbReference type="ARBA" id="ARBA00023163"/>
    </source>
</evidence>
<evidence type="ECO:0000313" key="8">
    <source>
        <dbReference type="EMBL" id="ARU61846.1"/>
    </source>
</evidence>
<feature type="domain" description="Sigma-54 factor interaction" evidence="6">
    <location>
        <begin position="140"/>
        <end position="370"/>
    </location>
</feature>
<dbReference type="Gene3D" id="3.30.450.20">
    <property type="entry name" value="PAS domain"/>
    <property type="match status" value="1"/>
</dbReference>
<dbReference type="InterPro" id="IPR035965">
    <property type="entry name" value="PAS-like_dom_sf"/>
</dbReference>
<dbReference type="GO" id="GO:0005524">
    <property type="term" value="F:ATP binding"/>
    <property type="evidence" value="ECO:0007669"/>
    <property type="project" value="UniProtKB-KW"/>
</dbReference>
<dbReference type="Pfam" id="PF02954">
    <property type="entry name" value="HTH_8"/>
    <property type="match status" value="1"/>
</dbReference>
<dbReference type="PROSITE" id="PS50112">
    <property type="entry name" value="PAS"/>
    <property type="match status" value="1"/>
</dbReference>
<dbReference type="Pfam" id="PF00158">
    <property type="entry name" value="Sigma54_activat"/>
    <property type="match status" value="1"/>
</dbReference>
<dbReference type="InterPro" id="IPR025662">
    <property type="entry name" value="Sigma_54_int_dom_ATP-bd_1"/>
</dbReference>
<dbReference type="PANTHER" id="PTHR32071">
    <property type="entry name" value="TRANSCRIPTIONAL REGULATORY PROTEIN"/>
    <property type="match status" value="1"/>
</dbReference>
<keyword evidence="3" id="KW-0805">Transcription regulation</keyword>